<evidence type="ECO:0000313" key="6">
    <source>
        <dbReference type="Proteomes" id="UP000054485"/>
    </source>
</evidence>
<dbReference type="InterPro" id="IPR036322">
    <property type="entry name" value="WD40_repeat_dom_sf"/>
</dbReference>
<reference evidence="6" key="2">
    <citation type="submission" date="2015-01" db="EMBL/GenBank/DDBJ databases">
        <title>Evolutionary Origins and Diversification of the Mycorrhizal Mutualists.</title>
        <authorList>
            <consortium name="DOE Joint Genome Institute"/>
            <consortium name="Mycorrhizal Genomics Consortium"/>
            <person name="Kohler A."/>
            <person name="Kuo A."/>
            <person name="Nagy L.G."/>
            <person name="Floudas D."/>
            <person name="Copeland A."/>
            <person name="Barry K.W."/>
            <person name="Cichocki N."/>
            <person name="Veneault-Fourrey C."/>
            <person name="LaButti K."/>
            <person name="Lindquist E.A."/>
            <person name="Lipzen A."/>
            <person name="Lundell T."/>
            <person name="Morin E."/>
            <person name="Murat C."/>
            <person name="Riley R."/>
            <person name="Ohm R."/>
            <person name="Sun H."/>
            <person name="Tunlid A."/>
            <person name="Henrissat B."/>
            <person name="Grigoriev I.V."/>
            <person name="Hibbett D.S."/>
            <person name="Martin F."/>
        </authorList>
    </citation>
    <scope>NUCLEOTIDE SEQUENCE [LARGE SCALE GENOMIC DNA]</scope>
    <source>
        <strain evidence="6">UH-Slu-Lm8-n1</strain>
    </source>
</reference>
<dbReference type="PROSITE" id="PS50294">
    <property type="entry name" value="WD_REPEATS_REGION"/>
    <property type="match status" value="6"/>
</dbReference>
<dbReference type="PANTHER" id="PTHR19879">
    <property type="entry name" value="TRANSCRIPTION INITIATION FACTOR TFIID"/>
    <property type="match status" value="1"/>
</dbReference>
<dbReference type="STRING" id="930992.A0A0D0BCV4"/>
<dbReference type="PANTHER" id="PTHR19879:SF9">
    <property type="entry name" value="TRANSCRIPTION INITIATION FACTOR TFIID SUBUNIT 5"/>
    <property type="match status" value="1"/>
</dbReference>
<dbReference type="Pfam" id="PF00400">
    <property type="entry name" value="WD40"/>
    <property type="match status" value="6"/>
</dbReference>
<feature type="repeat" description="WD" evidence="3">
    <location>
        <begin position="72"/>
        <end position="106"/>
    </location>
</feature>
<feature type="repeat" description="WD" evidence="3">
    <location>
        <begin position="20"/>
        <end position="61"/>
    </location>
</feature>
<evidence type="ECO:0000256" key="3">
    <source>
        <dbReference type="PROSITE-ProRule" id="PRU00221"/>
    </source>
</evidence>
<feature type="region of interest" description="Disordered" evidence="4">
    <location>
        <begin position="334"/>
        <end position="356"/>
    </location>
</feature>
<dbReference type="InterPro" id="IPR001680">
    <property type="entry name" value="WD40_rpt"/>
</dbReference>
<dbReference type="AlphaFoldDB" id="A0A0D0BCV4"/>
<dbReference type="InterPro" id="IPR015943">
    <property type="entry name" value="WD40/YVTN_repeat-like_dom_sf"/>
</dbReference>
<dbReference type="Proteomes" id="UP000054485">
    <property type="component" value="Unassembled WGS sequence"/>
</dbReference>
<feature type="region of interest" description="Disordered" evidence="4">
    <location>
        <begin position="395"/>
        <end position="428"/>
    </location>
</feature>
<accession>A0A0D0BCV4</accession>
<dbReference type="InterPro" id="IPR020472">
    <property type="entry name" value="WD40_PAC1"/>
</dbReference>
<evidence type="ECO:0000256" key="4">
    <source>
        <dbReference type="SAM" id="MobiDB-lite"/>
    </source>
</evidence>
<evidence type="ECO:0000256" key="2">
    <source>
        <dbReference type="ARBA" id="ARBA00022737"/>
    </source>
</evidence>
<reference evidence="5 6" key="1">
    <citation type="submission" date="2014-04" db="EMBL/GenBank/DDBJ databases">
        <authorList>
            <consortium name="DOE Joint Genome Institute"/>
            <person name="Kuo A."/>
            <person name="Ruytinx J."/>
            <person name="Rineau F."/>
            <person name="Colpaert J."/>
            <person name="Kohler A."/>
            <person name="Nagy L.G."/>
            <person name="Floudas D."/>
            <person name="Copeland A."/>
            <person name="Barry K.W."/>
            <person name="Cichocki N."/>
            <person name="Veneault-Fourrey C."/>
            <person name="LaButti K."/>
            <person name="Lindquist E.A."/>
            <person name="Lipzen A."/>
            <person name="Lundell T."/>
            <person name="Morin E."/>
            <person name="Murat C."/>
            <person name="Sun H."/>
            <person name="Tunlid A."/>
            <person name="Henrissat B."/>
            <person name="Grigoriev I.V."/>
            <person name="Hibbett D.S."/>
            <person name="Martin F."/>
            <person name="Nordberg H.P."/>
            <person name="Cantor M.N."/>
            <person name="Hua S.X."/>
        </authorList>
    </citation>
    <scope>NUCLEOTIDE SEQUENCE [LARGE SCALE GENOMIC DNA]</scope>
    <source>
        <strain evidence="5 6">UH-Slu-Lm8-n1</strain>
    </source>
</reference>
<evidence type="ECO:0000256" key="1">
    <source>
        <dbReference type="ARBA" id="ARBA00022574"/>
    </source>
</evidence>
<feature type="repeat" description="WD" evidence="3">
    <location>
        <begin position="278"/>
        <end position="313"/>
    </location>
</feature>
<protein>
    <recommendedName>
        <fullName evidence="7">WD40 repeat-like protein</fullName>
    </recommendedName>
</protein>
<keyword evidence="2" id="KW-0677">Repeat</keyword>
<sequence length="460" mass="50963">MSSPPPKMKKTSAVTRRKTMRGHTKNVFGVAHLPCGQRIITCSLDGSLRLWDLESSAQIGEEWRDEWDEAGIVTMALSPNGKTLTSGSNDGTMRLWDVEIGKVALRWKGHSECVRSVCWSPDGERVVSGSQDGTARVWDVKNGEPVQGLDPIKTGHTHVHAVSYSPGAKMIATGGHNEEIKIWDAKTGKLLLTIELDQSVFSLAWTSDEKKLIAGLMFGLIRIFDTATSWQQIAVLMGHAPAVFSLTLCSNDRLLASTSQDYTARLWNLDTNLQVGPPIQHENFVRCAAFSADGKLLSTACDDNNAYVWNIQTILKESGLENLLSIPDAQNSELKKKPLSDANAPRPPPIFPTPRRVPQGFFDGVQNSDPPSPQRRRRFFAPSWGLHPRALLARLPRPFHRSQPNVDEPTELQQRPGPSTSPRRIPPIVEVPSIDDKKALYVARRPETASEMAKRIKNPK</sequence>
<evidence type="ECO:0008006" key="7">
    <source>
        <dbReference type="Google" id="ProtNLM"/>
    </source>
</evidence>
<feature type="repeat" description="WD" evidence="3">
    <location>
        <begin position="152"/>
        <end position="193"/>
    </location>
</feature>
<dbReference type="EMBL" id="KN835274">
    <property type="protein sequence ID" value="KIK41248.1"/>
    <property type="molecule type" value="Genomic_DNA"/>
</dbReference>
<dbReference type="HOGENOM" id="CLU_000288_57_37_1"/>
<keyword evidence="6" id="KW-1185">Reference proteome</keyword>
<organism evidence="5 6">
    <name type="scientific">Suillus luteus UH-Slu-Lm8-n1</name>
    <dbReference type="NCBI Taxonomy" id="930992"/>
    <lineage>
        <taxon>Eukaryota</taxon>
        <taxon>Fungi</taxon>
        <taxon>Dikarya</taxon>
        <taxon>Basidiomycota</taxon>
        <taxon>Agaricomycotina</taxon>
        <taxon>Agaricomycetes</taxon>
        <taxon>Agaricomycetidae</taxon>
        <taxon>Boletales</taxon>
        <taxon>Suillineae</taxon>
        <taxon>Suillaceae</taxon>
        <taxon>Suillus</taxon>
    </lineage>
</organism>
<proteinExistence type="predicted"/>
<dbReference type="OrthoDB" id="2687488at2759"/>
<dbReference type="SMART" id="SM00320">
    <property type="entry name" value="WD40"/>
    <property type="match status" value="7"/>
</dbReference>
<feature type="repeat" description="WD" evidence="3">
    <location>
        <begin position="236"/>
        <end position="271"/>
    </location>
</feature>
<keyword evidence="1 3" id="KW-0853">WD repeat</keyword>
<feature type="compositionally biased region" description="Polar residues" evidence="4">
    <location>
        <begin position="411"/>
        <end position="422"/>
    </location>
</feature>
<dbReference type="InterPro" id="IPR019775">
    <property type="entry name" value="WD40_repeat_CS"/>
</dbReference>
<name>A0A0D0BCV4_9AGAM</name>
<dbReference type="PROSITE" id="PS00678">
    <property type="entry name" value="WD_REPEATS_1"/>
    <property type="match status" value="6"/>
</dbReference>
<dbReference type="SUPFAM" id="SSF50978">
    <property type="entry name" value="WD40 repeat-like"/>
    <property type="match status" value="1"/>
</dbReference>
<dbReference type="InParanoid" id="A0A0D0BCV4"/>
<dbReference type="PRINTS" id="PR00320">
    <property type="entry name" value="GPROTEINBRPT"/>
</dbReference>
<dbReference type="PROSITE" id="PS50082">
    <property type="entry name" value="WD_REPEATS_2"/>
    <property type="match status" value="6"/>
</dbReference>
<dbReference type="CDD" id="cd00200">
    <property type="entry name" value="WD40"/>
    <property type="match status" value="1"/>
</dbReference>
<gene>
    <name evidence="5" type="ORF">CY34DRAFT_219187</name>
</gene>
<evidence type="ECO:0000313" key="5">
    <source>
        <dbReference type="EMBL" id="KIK41248.1"/>
    </source>
</evidence>
<dbReference type="Gene3D" id="2.130.10.10">
    <property type="entry name" value="YVTN repeat-like/Quinoprotein amine dehydrogenase"/>
    <property type="match status" value="3"/>
</dbReference>
<feature type="repeat" description="WD" evidence="3">
    <location>
        <begin position="107"/>
        <end position="148"/>
    </location>
</feature>